<proteinExistence type="predicted"/>
<sequence length="306" mass="34534">MVETDAFWDFFWEMRLRPMENLGKRAAIQAASRLMRQMARSGRGSGLRLLELGCGEGQILGALVDGHAQLCDRRACVGVDYNPRSLERCRQDYPGLQWLEDDFTSAGYLEALGRFDLVLMVNALHEVFSSTLSAGVVDVPAAKQRAETTLGRAAACLGAGGWLVLFDGLEPPGDPRESLRVRFANAASRRDFETFARQYRPFHITYRPGEGPLEVELPRRDFTRYITKSIFLGKGLWQTERLESYQYFTQDEFHAAFERQGLVIREERTLTMNAVKWEQRVTILTPGVGFPEEHILILAQGAAPAQ</sequence>
<dbReference type="Proteomes" id="UP000050501">
    <property type="component" value="Unassembled WGS sequence"/>
</dbReference>
<reference evidence="1 2" key="1">
    <citation type="submission" date="2015-07" db="EMBL/GenBank/DDBJ databases">
        <title>Genome sequence of Levilinea saccharolytica DSM 16555.</title>
        <authorList>
            <person name="Hemp J."/>
            <person name="Ward L.M."/>
            <person name="Pace L.A."/>
            <person name="Fischer W.W."/>
        </authorList>
    </citation>
    <scope>NUCLEOTIDE SEQUENCE [LARGE SCALE GENOMIC DNA]</scope>
    <source>
        <strain evidence="1 2">KIBI-1</strain>
    </source>
</reference>
<keyword evidence="2" id="KW-1185">Reference proteome</keyword>
<evidence type="ECO:0000313" key="1">
    <source>
        <dbReference type="EMBL" id="KPL75612.1"/>
    </source>
</evidence>
<dbReference type="Pfam" id="PF13489">
    <property type="entry name" value="Methyltransf_23"/>
    <property type="match status" value="1"/>
</dbReference>
<dbReference type="AlphaFoldDB" id="A0A0P6XKP8"/>
<protein>
    <submittedName>
        <fullName evidence="1">Uncharacterized protein</fullName>
    </submittedName>
</protein>
<evidence type="ECO:0000313" key="2">
    <source>
        <dbReference type="Proteomes" id="UP000050501"/>
    </source>
</evidence>
<dbReference type="CDD" id="cd02440">
    <property type="entry name" value="AdoMet_MTases"/>
    <property type="match status" value="1"/>
</dbReference>
<dbReference type="Gene3D" id="3.40.50.150">
    <property type="entry name" value="Vaccinia Virus protein VP39"/>
    <property type="match status" value="1"/>
</dbReference>
<accession>A0A0P6XKP8</accession>
<dbReference type="RefSeq" id="WP_062417034.1">
    <property type="nucleotide sequence ID" value="NZ_DF967974.1"/>
</dbReference>
<name>A0A0P6XKP8_9CHLR</name>
<dbReference type="STRING" id="229921.ADN01_17325"/>
<dbReference type="InterPro" id="IPR029063">
    <property type="entry name" value="SAM-dependent_MTases_sf"/>
</dbReference>
<dbReference type="SUPFAM" id="SSF53335">
    <property type="entry name" value="S-adenosyl-L-methionine-dependent methyltransferases"/>
    <property type="match status" value="1"/>
</dbReference>
<organism evidence="1 2">
    <name type="scientific">Levilinea saccharolytica</name>
    <dbReference type="NCBI Taxonomy" id="229921"/>
    <lineage>
        <taxon>Bacteria</taxon>
        <taxon>Bacillati</taxon>
        <taxon>Chloroflexota</taxon>
        <taxon>Anaerolineae</taxon>
        <taxon>Anaerolineales</taxon>
        <taxon>Anaerolineaceae</taxon>
        <taxon>Levilinea</taxon>
    </lineage>
</organism>
<dbReference type="EMBL" id="LGCM01000065">
    <property type="protein sequence ID" value="KPL75612.1"/>
    <property type="molecule type" value="Genomic_DNA"/>
</dbReference>
<gene>
    <name evidence="1" type="ORF">ADN01_17325</name>
</gene>
<comment type="caution">
    <text evidence="1">The sequence shown here is derived from an EMBL/GenBank/DDBJ whole genome shotgun (WGS) entry which is preliminary data.</text>
</comment>